<protein>
    <recommendedName>
        <fullName evidence="3">NACHT domain-containing protein</fullName>
    </recommendedName>
</protein>
<dbReference type="Proteomes" id="UP000308707">
    <property type="component" value="Unassembled WGS sequence"/>
</dbReference>
<evidence type="ECO:0008006" key="3">
    <source>
        <dbReference type="Google" id="ProtNLM"/>
    </source>
</evidence>
<comment type="caution">
    <text evidence="1">The sequence shown here is derived from an EMBL/GenBank/DDBJ whole genome shotgun (WGS) entry which is preliminary data.</text>
</comment>
<dbReference type="RefSeq" id="WP_137266327.1">
    <property type="nucleotide sequence ID" value="NZ_SZUA01000001.1"/>
</dbReference>
<dbReference type="InterPro" id="IPR027417">
    <property type="entry name" value="P-loop_NTPase"/>
</dbReference>
<proteinExistence type="predicted"/>
<sequence length="1545" mass="172499">MTAINSAELQRLKAVVQAVDTRVFEHLVAGLIGELIGTSLAVAKPGFQHGADAGTTGRQQRYLRIECKRYQDNTGLNDRELLGEMDQAFAQDPALEAWVLAATREVPEQLEKALSRKGDGQGVPVLIIDWKSHETPTLAALLASSPTIVDDLLGHEAAAIAAALQPLAASQIERLRRDLASWQIGTANLRRRAWERLEAIWDDPRQSQSHFGQVVSGGAKKLIHRTNLLQSIDDWWKSPPGIGAPLCAVGFFGVGKTWVVADWLIRNKDSLPTTLLVPASAVSSGFSSVYALKTFLAQRLQELMQVRDVEHWRNRLDRILLRPEEEGCALLIVFDGLNQQPGVDWAGLLSMLQSDEFRGRIRVIATTRSHHFETRLQKLRRLLDRAVEVEVNVYDALPAGELDQMLGLNALTRSDLHPDLIQLAQNPRLFDLVIRFRGRLVDGGGVTLHRLLWEYGRDTAGQIMNRVFSEREWEEWLQTTARSLRGGIRTYTTQELSTLAARPDLNTTEVYQRLSEIIDTPFVQARADQTLELSPDLVAHALGAMAVSLLTSAPTKDRGAMESTLAQWLDPISGLDQRAQILRAAVAIALESGAPRLLHGVLTAAWLQTQNLAEVHLRDIHALAPEISEALLDTIEMSHRHTHAASQEIAVAALRSVDRNNPTVRQVVLKRAEHWLRVISRDVEPRSTPNAEAERSRRDRLIGRIGVDVAGERQLLGESMELVDRDDTMLAEHLPGLLEGYPLLGALPALRIAAISAAVSLNHLGWNQLRWTCLLNPIDPHEVAEAARQAATEMMSRVPEPSVHPHLNARVAELLLRIPGTRQDDESAAAIEVGFMGRPDYEADYLSNPSTSFYALERRHASAALTDTSLNLRYRAQRCETLWADPTFEPPAAFCEEVAAFADNLSVERLFTGRYLTADDHEFDQFQAVLARCAPKQLADLRRRLARDPATQASRAARSWQINQALLIYGADEAAGARAARTLGRELRDGDETVAASELLRPELARLDALTQAITVIEAALPHIPTALIDALPALTTEQVDELIRRFQHGTPEQQRDLAVLLAADPPLLSDFAWEWVSTLTTSEDPIDVRIGHIVLVRTDAKRLGRDLDSQGWRFTAELDTFSAHYASGALFEATVGVPFEQVAVRLAPWRLLEAVRHRGGDAAETRLAVEILDSVLTGGPAQPLDMAGQLGVRRKAGSTDPSWYSVEPLPHDNPHSLEAMRDILDDDARLAARDRVSEVVRQQIEKVRREGASLFLEFVTPEDGLALCRHAPEVMERWLDGHDSLSPQFIRRVTQAEGLFLALCEALLIIAPERGVRLWKSLRLAIRTRITGPADLPELLHVIFRAPTSPPVLEARRELFDLTTTNSDADLYEVALVAILNHQTDWLESQMASDTTSDLPWRQQRAAVLSGFTINNELSIAEAWPEGPSKSWAEEVGRQSARARYFEACARHWWTEYWRLENLDEAYAAWVLFGHFADRRALSWMGPIAEQSPNSASLKETKRRHWQANRLSLKHGAEESKLQLGRKFLRRRIEAKVWPWRERS</sequence>
<gene>
    <name evidence="1" type="ORF">FCE95_07625</name>
</gene>
<dbReference type="EMBL" id="SZUA01000001">
    <property type="protein sequence ID" value="TKR34124.1"/>
    <property type="molecule type" value="Genomic_DNA"/>
</dbReference>
<evidence type="ECO:0000313" key="2">
    <source>
        <dbReference type="Proteomes" id="UP000308707"/>
    </source>
</evidence>
<organism evidence="1 2">
    <name type="scientific">Luteimonas gilva</name>
    <dbReference type="NCBI Taxonomy" id="2572684"/>
    <lineage>
        <taxon>Bacteria</taxon>
        <taxon>Pseudomonadati</taxon>
        <taxon>Pseudomonadota</taxon>
        <taxon>Gammaproteobacteria</taxon>
        <taxon>Lysobacterales</taxon>
        <taxon>Lysobacteraceae</taxon>
        <taxon>Luteimonas</taxon>
    </lineage>
</organism>
<reference evidence="1 2" key="1">
    <citation type="submission" date="2019-04" db="EMBL/GenBank/DDBJ databases">
        <title>Reference strain of H23.</title>
        <authorList>
            <person name="Luo X."/>
        </authorList>
    </citation>
    <scope>NUCLEOTIDE SEQUENCE [LARGE SCALE GENOMIC DNA]</scope>
    <source>
        <strain evidence="1 2">H23</strain>
    </source>
</reference>
<dbReference type="SUPFAM" id="SSF52540">
    <property type="entry name" value="P-loop containing nucleoside triphosphate hydrolases"/>
    <property type="match status" value="1"/>
</dbReference>
<keyword evidence="2" id="KW-1185">Reference proteome</keyword>
<evidence type="ECO:0000313" key="1">
    <source>
        <dbReference type="EMBL" id="TKR34124.1"/>
    </source>
</evidence>
<accession>A0A4U5JW14</accession>
<dbReference type="Gene3D" id="3.40.50.300">
    <property type="entry name" value="P-loop containing nucleotide triphosphate hydrolases"/>
    <property type="match status" value="1"/>
</dbReference>
<name>A0A4U5JW14_9GAMM</name>
<dbReference type="OrthoDB" id="7210088at2"/>